<accession>A0A7S3PXA1</accession>
<dbReference type="CDD" id="cd17896">
    <property type="entry name" value="AGPR_2_N"/>
    <property type="match status" value="1"/>
</dbReference>
<dbReference type="EMBL" id="HBIO01004903">
    <property type="protein sequence ID" value="CAE0458567.1"/>
    <property type="molecule type" value="Transcribed_RNA"/>
</dbReference>
<organism evidence="8">
    <name type="scientific">Chaetoceros debilis</name>
    <dbReference type="NCBI Taxonomy" id="122233"/>
    <lineage>
        <taxon>Eukaryota</taxon>
        <taxon>Sar</taxon>
        <taxon>Stramenopiles</taxon>
        <taxon>Ochrophyta</taxon>
        <taxon>Bacillariophyta</taxon>
        <taxon>Coscinodiscophyceae</taxon>
        <taxon>Chaetocerotophycidae</taxon>
        <taxon>Chaetocerotales</taxon>
        <taxon>Chaetocerotaceae</taxon>
        <taxon>Chaetoceros</taxon>
    </lineage>
</organism>
<feature type="chain" id="PRO_5031311742" description="Semialdehyde dehydrogenase NAD-binding domain-containing protein" evidence="6">
    <location>
        <begin position="18"/>
        <end position="365"/>
    </location>
</feature>
<keyword evidence="2" id="KW-0055">Arginine biosynthesis</keyword>
<name>A0A7S3PXA1_9STRA</name>
<keyword evidence="6" id="KW-0732">Signal</keyword>
<evidence type="ECO:0000256" key="6">
    <source>
        <dbReference type="SAM" id="SignalP"/>
    </source>
</evidence>
<evidence type="ECO:0000256" key="1">
    <source>
        <dbReference type="ARBA" id="ARBA00022490"/>
    </source>
</evidence>
<dbReference type="SUPFAM" id="SSF51735">
    <property type="entry name" value="NAD(P)-binding Rossmann-fold domains"/>
    <property type="match status" value="1"/>
</dbReference>
<evidence type="ECO:0000256" key="4">
    <source>
        <dbReference type="ARBA" id="ARBA00022857"/>
    </source>
</evidence>
<dbReference type="NCBIfam" id="TIGR01851">
    <property type="entry name" value="argC_other"/>
    <property type="match status" value="1"/>
</dbReference>
<protein>
    <recommendedName>
        <fullName evidence="7">Semialdehyde dehydrogenase NAD-binding domain-containing protein</fullName>
    </recommendedName>
</protein>
<dbReference type="InterPro" id="IPR050085">
    <property type="entry name" value="AGPR"/>
</dbReference>
<keyword evidence="1" id="KW-0963">Cytoplasm</keyword>
<dbReference type="InterPro" id="IPR058924">
    <property type="entry name" value="AGPR_dimerisation_dom"/>
</dbReference>
<dbReference type="Pfam" id="PF01118">
    <property type="entry name" value="Semialdhyde_dh"/>
    <property type="match status" value="1"/>
</dbReference>
<feature type="signal peptide" evidence="6">
    <location>
        <begin position="1"/>
        <end position="17"/>
    </location>
</feature>
<dbReference type="SMART" id="SM00859">
    <property type="entry name" value="Semialdhyde_dh"/>
    <property type="match status" value="1"/>
</dbReference>
<dbReference type="GO" id="GO:0005737">
    <property type="term" value="C:cytoplasm"/>
    <property type="evidence" value="ECO:0007669"/>
    <property type="project" value="InterPro"/>
</dbReference>
<feature type="domain" description="Semialdehyde dehydrogenase NAD-binding" evidence="7">
    <location>
        <begin position="48"/>
        <end position="151"/>
    </location>
</feature>
<evidence type="ECO:0000256" key="5">
    <source>
        <dbReference type="ARBA" id="ARBA00023002"/>
    </source>
</evidence>
<dbReference type="GO" id="GO:0006526">
    <property type="term" value="P:L-arginine biosynthetic process"/>
    <property type="evidence" value="ECO:0007669"/>
    <property type="project" value="UniProtKB-KW"/>
</dbReference>
<sequence length="365" mass="39594">MFNKAVLLTLLIHSASAFAPNANAGLRYASLSTSYSSSSPSALDMSFKVFIDGEAGTTGLQVRDRLSKRDDIEVISPPSDLRKDNDTRKKFINEADAVILCLPDEASIEAASWVEADNDRTVLIDASTAFRVDETWTYGFPELSKEQRKELETSKRISNPGCYPTGFVGLTRPLVEAGILPEGTPLTVNAISGYSGGGKGLMSIFEDSDDHEPWGGYGYSLQHKHIPEMAKYSKLGKEPIFQPQIAAFDQGMVVSVPLHYAWLKEGTTGKDMHDALSKYYEDSTFISVMPAGENAVKDAGLLERGAFLRPDTLKNTNKMELFVFFNDDAGQAVLCARLDNLGKGASGAAVQNLNIALGVDETTGL</sequence>
<evidence type="ECO:0000256" key="2">
    <source>
        <dbReference type="ARBA" id="ARBA00022571"/>
    </source>
</evidence>
<dbReference type="GO" id="GO:0003942">
    <property type="term" value="F:N-acetyl-gamma-glutamyl-phosphate reductase activity"/>
    <property type="evidence" value="ECO:0007669"/>
    <property type="project" value="InterPro"/>
</dbReference>
<dbReference type="Gene3D" id="3.40.50.720">
    <property type="entry name" value="NAD(P)-binding Rossmann-like Domain"/>
    <property type="match status" value="1"/>
</dbReference>
<dbReference type="CDD" id="cd23935">
    <property type="entry name" value="AGPR_2_C"/>
    <property type="match status" value="1"/>
</dbReference>
<proteinExistence type="inferred from homology"/>
<dbReference type="InterPro" id="IPR036291">
    <property type="entry name" value="NAD(P)-bd_dom_sf"/>
</dbReference>
<dbReference type="InterPro" id="IPR000534">
    <property type="entry name" value="Semialdehyde_DH_NAD-bd"/>
</dbReference>
<keyword evidence="3" id="KW-0028">Amino-acid biosynthesis</keyword>
<keyword evidence="5" id="KW-0560">Oxidoreductase</keyword>
<reference evidence="8" key="1">
    <citation type="submission" date="2021-01" db="EMBL/GenBank/DDBJ databases">
        <authorList>
            <person name="Corre E."/>
            <person name="Pelletier E."/>
            <person name="Niang G."/>
            <person name="Scheremetjew M."/>
            <person name="Finn R."/>
            <person name="Kale V."/>
            <person name="Holt S."/>
            <person name="Cochrane G."/>
            <person name="Meng A."/>
            <person name="Brown T."/>
            <person name="Cohen L."/>
        </authorList>
    </citation>
    <scope>NUCLEOTIDE SEQUENCE</scope>
    <source>
        <strain evidence="8">MM31A-1</strain>
    </source>
</reference>
<evidence type="ECO:0000259" key="7">
    <source>
        <dbReference type="SMART" id="SM00859"/>
    </source>
</evidence>
<dbReference type="Gene3D" id="3.30.360.10">
    <property type="entry name" value="Dihydrodipicolinate Reductase, domain 2"/>
    <property type="match status" value="1"/>
</dbReference>
<dbReference type="PANTHER" id="PTHR32338:SF10">
    <property type="entry name" value="N-ACETYL-GAMMA-GLUTAMYL-PHOSPHATE REDUCTASE, CHLOROPLASTIC-RELATED"/>
    <property type="match status" value="1"/>
</dbReference>
<keyword evidence="4" id="KW-0521">NADP</keyword>
<dbReference type="GO" id="GO:0051287">
    <property type="term" value="F:NAD binding"/>
    <property type="evidence" value="ECO:0007669"/>
    <property type="project" value="InterPro"/>
</dbReference>
<dbReference type="Pfam" id="PF22698">
    <property type="entry name" value="Semialdhyde_dhC_1"/>
    <property type="match status" value="1"/>
</dbReference>
<dbReference type="AlphaFoldDB" id="A0A7S3PXA1"/>
<gene>
    <name evidence="8" type="ORF">CDEB00056_LOCUS3408</name>
</gene>
<dbReference type="SUPFAM" id="SSF55347">
    <property type="entry name" value="Glyceraldehyde-3-phosphate dehydrogenase-like, C-terminal domain"/>
    <property type="match status" value="1"/>
</dbReference>
<evidence type="ECO:0000313" key="8">
    <source>
        <dbReference type="EMBL" id="CAE0458567.1"/>
    </source>
</evidence>
<dbReference type="InterPro" id="IPR010136">
    <property type="entry name" value="AGPR_type-2"/>
</dbReference>
<dbReference type="HAMAP" id="MF_01110">
    <property type="entry name" value="ArgC_type2"/>
    <property type="match status" value="1"/>
</dbReference>
<dbReference type="PANTHER" id="PTHR32338">
    <property type="entry name" value="N-ACETYL-GAMMA-GLUTAMYL-PHOSPHATE REDUCTASE, CHLOROPLASTIC-RELATED-RELATED"/>
    <property type="match status" value="1"/>
</dbReference>
<evidence type="ECO:0000256" key="3">
    <source>
        <dbReference type="ARBA" id="ARBA00022605"/>
    </source>
</evidence>